<evidence type="ECO:0000256" key="1">
    <source>
        <dbReference type="ARBA" id="ARBA00004123"/>
    </source>
</evidence>
<dbReference type="PANTHER" id="PTHR47782:SF14">
    <property type="entry name" value="ZN(II)2CYS6 TRANSCRIPTION FACTOR (EUROFUNG)"/>
    <property type="match status" value="1"/>
</dbReference>
<name>A0A9P9R7P8_FUSSL</name>
<evidence type="ECO:0000256" key="6">
    <source>
        <dbReference type="ARBA" id="ARBA00023163"/>
    </source>
</evidence>
<dbReference type="GO" id="GO:0000981">
    <property type="term" value="F:DNA-binding transcription factor activity, RNA polymerase II-specific"/>
    <property type="evidence" value="ECO:0007669"/>
    <property type="project" value="TreeGrafter"/>
</dbReference>
<dbReference type="GO" id="GO:0043565">
    <property type="term" value="F:sequence-specific DNA binding"/>
    <property type="evidence" value="ECO:0007669"/>
    <property type="project" value="TreeGrafter"/>
</dbReference>
<evidence type="ECO:0000256" key="7">
    <source>
        <dbReference type="ARBA" id="ARBA00023242"/>
    </source>
</evidence>
<evidence type="ECO:0000256" key="4">
    <source>
        <dbReference type="ARBA" id="ARBA00023015"/>
    </source>
</evidence>
<dbReference type="PANTHER" id="PTHR47782">
    <property type="entry name" value="ZN(II)2CYS6 TRANSCRIPTION FACTOR (EUROFUNG)-RELATED"/>
    <property type="match status" value="1"/>
</dbReference>
<keyword evidence="5" id="KW-0238">DNA-binding</keyword>
<proteinExistence type="predicted"/>
<keyword evidence="2" id="KW-0479">Metal-binding</keyword>
<dbReference type="InterPro" id="IPR052202">
    <property type="entry name" value="Yeast_MetPath_Reg"/>
</dbReference>
<keyword evidence="3" id="KW-0862">Zinc</keyword>
<evidence type="ECO:0000256" key="2">
    <source>
        <dbReference type="ARBA" id="ARBA00022723"/>
    </source>
</evidence>
<feature type="compositionally biased region" description="Polar residues" evidence="8">
    <location>
        <begin position="49"/>
        <end position="65"/>
    </location>
</feature>
<protein>
    <recommendedName>
        <fullName evidence="9">Xylanolytic transcriptional activator regulatory domain-containing protein</fullName>
    </recommendedName>
</protein>
<dbReference type="GO" id="GO:0006351">
    <property type="term" value="P:DNA-templated transcription"/>
    <property type="evidence" value="ECO:0007669"/>
    <property type="project" value="InterPro"/>
</dbReference>
<evidence type="ECO:0000313" key="11">
    <source>
        <dbReference type="Proteomes" id="UP000736672"/>
    </source>
</evidence>
<dbReference type="OrthoDB" id="2154091at2759"/>
<evidence type="ECO:0000256" key="3">
    <source>
        <dbReference type="ARBA" id="ARBA00022833"/>
    </source>
</evidence>
<dbReference type="Proteomes" id="UP000736672">
    <property type="component" value="Unassembled WGS sequence"/>
</dbReference>
<feature type="domain" description="Xylanolytic transcriptional activator regulatory" evidence="9">
    <location>
        <begin position="255"/>
        <end position="327"/>
    </location>
</feature>
<keyword evidence="7" id="KW-0539">Nucleus</keyword>
<evidence type="ECO:0000256" key="8">
    <source>
        <dbReference type="SAM" id="MobiDB-lite"/>
    </source>
</evidence>
<gene>
    <name evidence="10" type="ORF">B0J15DRAFT_578180</name>
</gene>
<dbReference type="Pfam" id="PF04082">
    <property type="entry name" value="Fungal_trans"/>
    <property type="match status" value="1"/>
</dbReference>
<dbReference type="AlphaFoldDB" id="A0A9P9R7P8"/>
<dbReference type="CDD" id="cd12148">
    <property type="entry name" value="fungal_TF_MHR"/>
    <property type="match status" value="1"/>
</dbReference>
<dbReference type="GO" id="GO:0045944">
    <property type="term" value="P:positive regulation of transcription by RNA polymerase II"/>
    <property type="evidence" value="ECO:0007669"/>
    <property type="project" value="TreeGrafter"/>
</dbReference>
<sequence length="521" mass="58361">MPVARPTRSERRSVSTQAENADHQESICSLLEDLEEEVALLESKLSDCNGQNRASEASTHQQSFVSKEHQTQSPDMIDLTILKEPETATLYRGELYGLREMTRRALELDNSSPRGLPRDRSNRGLVMSATTPGIRSSRTIVDEAEREIMATYINSFFSCVNATFSIVNEDQVWETMRLLSTNSWIYPEHLTQLYLILAIGAAMMPGSIFSHVHASAEYFLIATSQEYSYDDSGDTILILLLLTLYSLLDPSTGNSWQLIDLAIQSCIVLGLHQVQLHLPEYRSSMCSGDHLFEVAYLLDFSISRALGLPPSIRASDISYKPRNESSSFPSISALYCWAHCLSANSADGHLQQHVTNYDSVLQSETATDYPMLALPMFFAYQLAVQSSLKHLRSVPSEISPQPLQIRGFPRSWSKTRKPWIVGCSVFEANLVNILSWAALPTIPKAAAIPELKEWLLDACQVVEEISLTFQGLSEHASLLRAIHEYMKSPERTPTPNIQFLERTNLYELCVQALGALEIAFE</sequence>
<dbReference type="InterPro" id="IPR007219">
    <property type="entry name" value="XnlR_reg_dom"/>
</dbReference>
<evidence type="ECO:0000313" key="10">
    <source>
        <dbReference type="EMBL" id="KAH7268180.1"/>
    </source>
</evidence>
<comment type="caution">
    <text evidence="10">The sequence shown here is derived from an EMBL/GenBank/DDBJ whole genome shotgun (WGS) entry which is preliminary data.</text>
</comment>
<feature type="region of interest" description="Disordered" evidence="8">
    <location>
        <begin position="49"/>
        <end position="71"/>
    </location>
</feature>
<keyword evidence="4" id="KW-0805">Transcription regulation</keyword>
<evidence type="ECO:0000259" key="9">
    <source>
        <dbReference type="SMART" id="SM00906"/>
    </source>
</evidence>
<reference evidence="10" key="1">
    <citation type="journal article" date="2021" name="Nat. Commun.">
        <title>Genetic determinants of endophytism in the Arabidopsis root mycobiome.</title>
        <authorList>
            <person name="Mesny F."/>
            <person name="Miyauchi S."/>
            <person name="Thiergart T."/>
            <person name="Pickel B."/>
            <person name="Atanasova L."/>
            <person name="Karlsson M."/>
            <person name="Huettel B."/>
            <person name="Barry K.W."/>
            <person name="Haridas S."/>
            <person name="Chen C."/>
            <person name="Bauer D."/>
            <person name="Andreopoulos W."/>
            <person name="Pangilinan J."/>
            <person name="LaButti K."/>
            <person name="Riley R."/>
            <person name="Lipzen A."/>
            <person name="Clum A."/>
            <person name="Drula E."/>
            <person name="Henrissat B."/>
            <person name="Kohler A."/>
            <person name="Grigoriev I.V."/>
            <person name="Martin F.M."/>
            <person name="Hacquard S."/>
        </authorList>
    </citation>
    <scope>NUCLEOTIDE SEQUENCE</scope>
    <source>
        <strain evidence="10">FSSC 5 MPI-SDFR-AT-0091</strain>
    </source>
</reference>
<keyword evidence="11" id="KW-1185">Reference proteome</keyword>
<evidence type="ECO:0000256" key="5">
    <source>
        <dbReference type="ARBA" id="ARBA00023125"/>
    </source>
</evidence>
<dbReference type="GO" id="GO:0005634">
    <property type="term" value="C:nucleus"/>
    <property type="evidence" value="ECO:0007669"/>
    <property type="project" value="UniProtKB-SubCell"/>
</dbReference>
<dbReference type="EMBL" id="JAGTJS010000005">
    <property type="protein sequence ID" value="KAH7268180.1"/>
    <property type="molecule type" value="Genomic_DNA"/>
</dbReference>
<accession>A0A9P9R7P8</accession>
<dbReference type="SMART" id="SM00906">
    <property type="entry name" value="Fungal_trans"/>
    <property type="match status" value="1"/>
</dbReference>
<organism evidence="10 11">
    <name type="scientific">Fusarium solani</name>
    <name type="common">Filamentous fungus</name>
    <dbReference type="NCBI Taxonomy" id="169388"/>
    <lineage>
        <taxon>Eukaryota</taxon>
        <taxon>Fungi</taxon>
        <taxon>Dikarya</taxon>
        <taxon>Ascomycota</taxon>
        <taxon>Pezizomycotina</taxon>
        <taxon>Sordariomycetes</taxon>
        <taxon>Hypocreomycetidae</taxon>
        <taxon>Hypocreales</taxon>
        <taxon>Nectriaceae</taxon>
        <taxon>Fusarium</taxon>
        <taxon>Fusarium solani species complex</taxon>
    </lineage>
</organism>
<comment type="subcellular location">
    <subcellularLocation>
        <location evidence="1">Nucleus</location>
    </subcellularLocation>
</comment>
<keyword evidence="6" id="KW-0804">Transcription</keyword>
<feature type="region of interest" description="Disordered" evidence="8">
    <location>
        <begin position="1"/>
        <end position="24"/>
    </location>
</feature>
<dbReference type="GO" id="GO:0008270">
    <property type="term" value="F:zinc ion binding"/>
    <property type="evidence" value="ECO:0007669"/>
    <property type="project" value="InterPro"/>
</dbReference>